<dbReference type="InterPro" id="IPR028098">
    <property type="entry name" value="Glyco_trans_4-like_N"/>
</dbReference>
<sequence length="366" mass="41847">MYTPQKTIKEEVKLKKKVFFVLSSLTSGGSERVFWNLAQGFNKDKFDVTIVILDSTVNCFSMDLEGVRFIDLKTKKASKSFFALYNLLKKEEPYAVFSTTDHINILVSLVGRFLKIPMLIARASNIPHEQRLFEGFKSRFYELFASASYRGYKQIVCQSEEMKKSLIDTYNVNQEIIKVIANPVLKTNKLKVIKTPDKIYKLLVVARFALEKGLERLVDIMAHLPENYHLDFVGTGVLKEQINAKIKNLRLDHRLKILGEIKNIHEVMVQYDLMVLSSYTEGFPNVVLEALTIGLPVVTFKVSGIPGLIIDGFNGFVLEQDDLAGFRRRIIQACTQGQWNPAEIRRNVYQKCALDKISAEYEELIS</sequence>
<accession>A0A4Q9HDX0</accession>
<evidence type="ECO:0000313" key="3">
    <source>
        <dbReference type="EMBL" id="TBO42583.1"/>
    </source>
</evidence>
<gene>
    <name evidence="3" type="ORF">EYS08_09475</name>
</gene>
<name>A0A4Q9HDX0_9SPHI</name>
<proteinExistence type="predicted"/>
<dbReference type="Pfam" id="PF13439">
    <property type="entry name" value="Glyco_transf_4"/>
    <property type="match status" value="1"/>
</dbReference>
<feature type="domain" description="Glycosyltransferase subfamily 4-like N-terminal" evidence="2">
    <location>
        <begin position="28"/>
        <end position="184"/>
    </location>
</feature>
<dbReference type="OrthoDB" id="791981at2"/>
<comment type="caution">
    <text evidence="3">The sequence shown here is derived from an EMBL/GenBank/DDBJ whole genome shotgun (WGS) entry which is preliminary data.</text>
</comment>
<evidence type="ECO:0000259" key="1">
    <source>
        <dbReference type="Pfam" id="PF00534"/>
    </source>
</evidence>
<dbReference type="Pfam" id="PF00534">
    <property type="entry name" value="Glycos_transf_1"/>
    <property type="match status" value="1"/>
</dbReference>
<dbReference type="AlphaFoldDB" id="A0A4Q9HDX0"/>
<dbReference type="Gene3D" id="3.40.50.2000">
    <property type="entry name" value="Glycogen Phosphorylase B"/>
    <property type="match status" value="2"/>
</dbReference>
<dbReference type="PANTHER" id="PTHR12526">
    <property type="entry name" value="GLYCOSYLTRANSFERASE"/>
    <property type="match status" value="1"/>
</dbReference>
<keyword evidence="3" id="KW-0808">Transferase</keyword>
<dbReference type="SUPFAM" id="SSF53756">
    <property type="entry name" value="UDP-Glycosyltransferase/glycogen phosphorylase"/>
    <property type="match status" value="1"/>
</dbReference>
<organism evidence="3 4">
    <name type="scientific">Pedobacter kyonggii</name>
    <dbReference type="NCBI Taxonomy" id="1926871"/>
    <lineage>
        <taxon>Bacteria</taxon>
        <taxon>Pseudomonadati</taxon>
        <taxon>Bacteroidota</taxon>
        <taxon>Sphingobacteriia</taxon>
        <taxon>Sphingobacteriales</taxon>
        <taxon>Sphingobacteriaceae</taxon>
        <taxon>Pedobacter</taxon>
    </lineage>
</organism>
<protein>
    <submittedName>
        <fullName evidence="3">Glycosyltransferase</fullName>
    </submittedName>
</protein>
<dbReference type="Proteomes" id="UP000291819">
    <property type="component" value="Unassembled WGS sequence"/>
</dbReference>
<dbReference type="InterPro" id="IPR001296">
    <property type="entry name" value="Glyco_trans_1"/>
</dbReference>
<dbReference type="RefSeq" id="WP_131029808.1">
    <property type="nucleotide sequence ID" value="NZ_SIXF01000007.1"/>
</dbReference>
<dbReference type="PANTHER" id="PTHR12526:SF630">
    <property type="entry name" value="GLYCOSYLTRANSFERASE"/>
    <property type="match status" value="1"/>
</dbReference>
<dbReference type="EMBL" id="SIXF01000007">
    <property type="protein sequence ID" value="TBO42583.1"/>
    <property type="molecule type" value="Genomic_DNA"/>
</dbReference>
<dbReference type="GO" id="GO:0016757">
    <property type="term" value="F:glycosyltransferase activity"/>
    <property type="evidence" value="ECO:0007669"/>
    <property type="project" value="InterPro"/>
</dbReference>
<evidence type="ECO:0000313" key="4">
    <source>
        <dbReference type="Proteomes" id="UP000291819"/>
    </source>
</evidence>
<dbReference type="CDD" id="cd03811">
    <property type="entry name" value="GT4_GT28_WabH-like"/>
    <property type="match status" value="1"/>
</dbReference>
<evidence type="ECO:0000259" key="2">
    <source>
        <dbReference type="Pfam" id="PF13439"/>
    </source>
</evidence>
<feature type="domain" description="Glycosyl transferase family 1" evidence="1">
    <location>
        <begin position="190"/>
        <end position="337"/>
    </location>
</feature>
<reference evidence="3 4" key="1">
    <citation type="submission" date="2019-02" db="EMBL/GenBank/DDBJ databases">
        <title>Pedobacter kyonggii whole genome sequence analysis.</title>
        <authorList>
            <person name="Dahal R.H."/>
        </authorList>
    </citation>
    <scope>NUCLEOTIDE SEQUENCE [LARGE SCALE GENOMIC DNA]</scope>
    <source>
        <strain evidence="3 4">K-4-11-1</strain>
    </source>
</reference>
<keyword evidence="4" id="KW-1185">Reference proteome</keyword>